<dbReference type="Proteomes" id="UP000018763">
    <property type="component" value="Chromosome"/>
</dbReference>
<evidence type="ECO:0000313" key="3">
    <source>
        <dbReference type="Proteomes" id="UP000018763"/>
    </source>
</evidence>
<keyword evidence="3" id="KW-1185">Reference proteome</keyword>
<dbReference type="Gene3D" id="3.40.50.10150">
    <property type="entry name" value="B12-dependent dehydatase associated subunit"/>
    <property type="match status" value="1"/>
</dbReference>
<feature type="region of interest" description="Disordered" evidence="1">
    <location>
        <begin position="1"/>
        <end position="22"/>
    </location>
</feature>
<gene>
    <name evidence="2" type="ORF">D174_07240</name>
</gene>
<reference evidence="2 3" key="1">
    <citation type="journal article" date="2014" name="Genome Announc.">
        <title>Complete Genome Sequence of Sterol-Transforming Mycobacterium neoaurum Strain VKM Ac-1815D.</title>
        <authorList>
            <person name="Shtratnikova V.Y."/>
            <person name="Bragin E.Y."/>
            <person name="Dovbnya D.V."/>
            <person name="Pekov Y.A."/>
            <person name="Schelkunov M.I."/>
            <person name="Strizhov N."/>
            <person name="Ivashina T.V."/>
            <person name="Ashapkin V.V."/>
            <person name="Donova M.V."/>
        </authorList>
    </citation>
    <scope>NUCLEOTIDE SEQUENCE [LARGE SCALE GENOMIC DNA]</scope>
    <source>
        <strain evidence="2 3">VKM Ac-1815D</strain>
    </source>
</reference>
<dbReference type="InterPro" id="IPR010254">
    <property type="entry name" value="B12-dep_deHydtase_bsu"/>
</dbReference>
<organism evidence="2 3">
    <name type="scientific">Mycolicibacterium neoaurum VKM Ac-1815D</name>
    <dbReference type="NCBI Taxonomy" id="700508"/>
    <lineage>
        <taxon>Bacteria</taxon>
        <taxon>Bacillati</taxon>
        <taxon>Actinomycetota</taxon>
        <taxon>Actinomycetes</taxon>
        <taxon>Mycobacteriales</taxon>
        <taxon>Mycobacteriaceae</taxon>
        <taxon>Mycolicibacterium</taxon>
    </lineage>
</organism>
<dbReference type="SUPFAM" id="SSF52968">
    <property type="entry name" value="B12-dependent dehydatase associated subunit"/>
    <property type="match status" value="1"/>
</dbReference>
<dbReference type="KEGG" id="mne:D174_07240"/>
<dbReference type="InterPro" id="IPR025541">
    <property type="entry name" value="Ppandiol/glycerol_DHydtase_msu"/>
</dbReference>
<dbReference type="AlphaFoldDB" id="V5X7E7"/>
<protein>
    <submittedName>
        <fullName evidence="2">Propanediol utilization protein</fullName>
    </submittedName>
</protein>
<dbReference type="eggNOG" id="COG4909">
    <property type="taxonomic scope" value="Bacteria"/>
</dbReference>
<evidence type="ECO:0000256" key="1">
    <source>
        <dbReference type="SAM" id="MobiDB-lite"/>
    </source>
</evidence>
<dbReference type="Pfam" id="PF02288">
    <property type="entry name" value="Dehydratase_MU"/>
    <property type="match status" value="1"/>
</dbReference>
<proteinExistence type="predicted"/>
<name>V5X7E7_MYCNE</name>
<dbReference type="NCBIfam" id="NF011616">
    <property type="entry name" value="PRK15042.1"/>
    <property type="match status" value="1"/>
</dbReference>
<dbReference type="PIRSF" id="PIRSF018506">
    <property type="entry name" value="Prpndl_dhdrts_md"/>
    <property type="match status" value="1"/>
</dbReference>
<dbReference type="EMBL" id="CP006936">
    <property type="protein sequence ID" value="AHC24390.1"/>
    <property type="molecule type" value="Genomic_DNA"/>
</dbReference>
<evidence type="ECO:0000313" key="2">
    <source>
        <dbReference type="EMBL" id="AHC24390.1"/>
    </source>
</evidence>
<dbReference type="InterPro" id="IPR003208">
    <property type="entry name" value="Dehydtase/Dehydtase_re"/>
</dbReference>
<accession>V5X7E7</accession>
<sequence length="198" mass="21486">MTMSTTIGEEQRSLSFEEVGPAQRGSRSDEVVLAISPAFADFFSKTIVDTPHAEVIRQILAGIEEQEVTARCIRVWHSADLAVLAHTAAKLSGSGIGIGILSRGTAMIHQRDLPRLSSLELFPQCPLLTLDTYRSIGANAAQYAKGESPEPVPTLNDQMARPRWQAKAALLHLKETEQIRKGSKPVEVTPKFTVAAAV</sequence>